<accession>A0ABT7BID4</accession>
<evidence type="ECO:0000313" key="6">
    <source>
        <dbReference type="EMBL" id="MDJ1178946.1"/>
    </source>
</evidence>
<dbReference type="RefSeq" id="WP_283762257.1">
    <property type="nucleotide sequence ID" value="NZ_JAQPOK010000070.1"/>
</dbReference>
<comment type="cofactor">
    <cofactor evidence="1">
        <name>Fe(2+)</name>
        <dbReference type="ChEBI" id="CHEBI:29033"/>
    </cofactor>
</comment>
<evidence type="ECO:0000256" key="4">
    <source>
        <dbReference type="ARBA" id="ARBA00023002"/>
    </source>
</evidence>
<reference evidence="6 7" key="1">
    <citation type="submission" date="2023-01" db="EMBL/GenBank/DDBJ databases">
        <title>Novel diversity within Roseofilum (Cyanobacteria; Desertifilaceae) from marine benthic mats with descriptions of four novel species.</title>
        <authorList>
            <person name="Wang Y."/>
            <person name="Berthold D.E."/>
            <person name="Hu J."/>
            <person name="Lefler F.W."/>
            <person name="Laughinghouse H.D. IV."/>
        </authorList>
    </citation>
    <scope>NUCLEOTIDE SEQUENCE [LARGE SCALE GENOMIC DNA]</scope>
    <source>
        <strain evidence="6 7">BLCC-M91</strain>
    </source>
</reference>
<keyword evidence="4" id="KW-0560">Oxidoreductase</keyword>
<dbReference type="InterPro" id="IPR004294">
    <property type="entry name" value="Carotenoid_Oase"/>
</dbReference>
<dbReference type="PANTHER" id="PTHR10543">
    <property type="entry name" value="BETA-CAROTENE DIOXYGENASE"/>
    <property type="match status" value="1"/>
</dbReference>
<comment type="similarity">
    <text evidence="2">Belongs to the carotenoid oxygenase family.</text>
</comment>
<proteinExistence type="inferred from homology"/>
<evidence type="ECO:0000256" key="1">
    <source>
        <dbReference type="ARBA" id="ARBA00001954"/>
    </source>
</evidence>
<evidence type="ECO:0000256" key="2">
    <source>
        <dbReference type="ARBA" id="ARBA00006787"/>
    </source>
</evidence>
<comment type="caution">
    <text evidence="6">The sequence shown here is derived from an EMBL/GenBank/DDBJ whole genome shotgun (WGS) entry which is preliminary data.</text>
</comment>
<protein>
    <submittedName>
        <fullName evidence="6">Carotenoid oxygenase family protein</fullName>
    </submittedName>
</protein>
<dbReference type="Pfam" id="PF03055">
    <property type="entry name" value="RPE65"/>
    <property type="match status" value="1"/>
</dbReference>
<organism evidence="6 7">
    <name type="scientific">Roseofilum halophilum BLCC-M91</name>
    <dbReference type="NCBI Taxonomy" id="3022259"/>
    <lineage>
        <taxon>Bacteria</taxon>
        <taxon>Bacillati</taxon>
        <taxon>Cyanobacteriota</taxon>
        <taxon>Cyanophyceae</taxon>
        <taxon>Desertifilales</taxon>
        <taxon>Desertifilaceae</taxon>
        <taxon>Roseofilum</taxon>
        <taxon>Roseofilum halophilum</taxon>
    </lineage>
</organism>
<keyword evidence="3" id="KW-0479">Metal-binding</keyword>
<sequence length="506" mass="57627">MQLNSAPSLSYDLQQWSQGYQSQPHEYDYWIEDIEGEIPQDLDGTLLRNGPGLLDIGGYPIAHPFDGDGMVSAIAFRGGRAHYRNRFVRTQGYVEEQKAGKPLYRGVFGTQKPGGWLANLFDLRIKNLANTHIIYWGDRLLALWEGAEPHRLDPQTLETLALDHLDGLLKPGQAFSAHPKIDPYGDRTNPCLVNFSIQPGLKSQLTIWELNRNGQPLRQSTHEIPGFCFIHDFAITPQYYVFFQNPVSFNPFPFFLGLRGPGECINFDRQNPTQVWVIPRQGNQPIKKIEVNSGFVFHHVNAFEEGNQIVVDSIGYESFPEVEPGSDFRYTDFNQLAPSQLWRFRLDLNHKRGDNAPHRWRDRQLLESRCCEFPQIHPQWVGKSHRYVYLGAAHHHQGSAPLQGILKRDNQSGETQFWSAAPHGFVSEPVFIPQPGSEGEDEGWIVSVVYESQKHRSDIIILDAQNLERGPTARLHLQHHIPYGLHGSWISNQQLGIGRSGVQTKH</sequence>
<evidence type="ECO:0000256" key="5">
    <source>
        <dbReference type="ARBA" id="ARBA00023004"/>
    </source>
</evidence>
<gene>
    <name evidence="6" type="ORF">PJF56_08730</name>
</gene>
<evidence type="ECO:0000256" key="3">
    <source>
        <dbReference type="ARBA" id="ARBA00022723"/>
    </source>
</evidence>
<dbReference type="Proteomes" id="UP001231370">
    <property type="component" value="Unassembled WGS sequence"/>
</dbReference>
<dbReference type="EMBL" id="JAQPOK010000070">
    <property type="protein sequence ID" value="MDJ1178946.1"/>
    <property type="molecule type" value="Genomic_DNA"/>
</dbReference>
<name>A0ABT7BID4_9CYAN</name>
<dbReference type="PANTHER" id="PTHR10543:SF89">
    <property type="entry name" value="CAROTENOID 9,10(9',10')-CLEAVAGE DIOXYGENASE 1"/>
    <property type="match status" value="1"/>
</dbReference>
<keyword evidence="5" id="KW-0408">Iron</keyword>
<evidence type="ECO:0000313" key="7">
    <source>
        <dbReference type="Proteomes" id="UP001231370"/>
    </source>
</evidence>
<keyword evidence="7" id="KW-1185">Reference proteome</keyword>